<dbReference type="RefSeq" id="WP_158052308.1">
    <property type="nucleotide sequence ID" value="NZ_WBKB01000004.1"/>
</dbReference>
<feature type="transmembrane region" description="Helical" evidence="1">
    <location>
        <begin position="27"/>
        <end position="48"/>
    </location>
</feature>
<name>A0A7J5BAY8_9MICO</name>
<keyword evidence="1" id="KW-0472">Membrane</keyword>
<keyword evidence="3" id="KW-1185">Reference proteome</keyword>
<sequence length="137" mass="14986">MSDLEARYGASRRSPGAHATRNAPQRWWIIAVTLLILGTVGFWALTYANPSTTVEAQTVRFSQISETEASIQARVSVQPGTALACAFEAQNEMKAVVGYKVLELPAVGEQHQVVDLTLRTTQAADIVSVRECWIPNE</sequence>
<dbReference type="OrthoDB" id="4793644at2"/>
<protein>
    <submittedName>
        <fullName evidence="2">DUF4307 domain-containing protein</fullName>
    </submittedName>
</protein>
<evidence type="ECO:0000313" key="3">
    <source>
        <dbReference type="Proteomes" id="UP000433493"/>
    </source>
</evidence>
<dbReference type="EMBL" id="WBKB01000004">
    <property type="protein sequence ID" value="KAB1643259.1"/>
    <property type="molecule type" value="Genomic_DNA"/>
</dbReference>
<comment type="caution">
    <text evidence="2">The sequence shown here is derived from an EMBL/GenBank/DDBJ whole genome shotgun (WGS) entry which is preliminary data.</text>
</comment>
<organism evidence="2 3">
    <name type="scientific">Gulosibacter chungangensis</name>
    <dbReference type="NCBI Taxonomy" id="979746"/>
    <lineage>
        <taxon>Bacteria</taxon>
        <taxon>Bacillati</taxon>
        <taxon>Actinomycetota</taxon>
        <taxon>Actinomycetes</taxon>
        <taxon>Micrococcales</taxon>
        <taxon>Microbacteriaceae</taxon>
        <taxon>Gulosibacter</taxon>
    </lineage>
</organism>
<gene>
    <name evidence="2" type="ORF">F8O05_08565</name>
</gene>
<dbReference type="InterPro" id="IPR025443">
    <property type="entry name" value="DUF4307"/>
</dbReference>
<reference evidence="2 3" key="1">
    <citation type="submission" date="2019-09" db="EMBL/GenBank/DDBJ databases">
        <title>Phylogeny of genus Pseudoclavibacter and closely related genus.</title>
        <authorList>
            <person name="Li Y."/>
        </authorList>
    </citation>
    <scope>NUCLEOTIDE SEQUENCE [LARGE SCALE GENOMIC DNA]</scope>
    <source>
        <strain evidence="2 3">KCTC 13959</strain>
    </source>
</reference>
<keyword evidence="1" id="KW-0812">Transmembrane</keyword>
<evidence type="ECO:0000256" key="1">
    <source>
        <dbReference type="SAM" id="Phobius"/>
    </source>
</evidence>
<keyword evidence="1" id="KW-1133">Transmembrane helix</keyword>
<dbReference type="Proteomes" id="UP000433493">
    <property type="component" value="Unassembled WGS sequence"/>
</dbReference>
<accession>A0A7J5BAY8</accession>
<proteinExistence type="predicted"/>
<dbReference type="Pfam" id="PF14155">
    <property type="entry name" value="DUF4307"/>
    <property type="match status" value="1"/>
</dbReference>
<evidence type="ECO:0000313" key="2">
    <source>
        <dbReference type="EMBL" id="KAB1643259.1"/>
    </source>
</evidence>
<dbReference type="AlphaFoldDB" id="A0A7J5BAY8"/>